<evidence type="ECO:0000313" key="3">
    <source>
        <dbReference type="Proteomes" id="UP000504624"/>
    </source>
</evidence>
<dbReference type="Proteomes" id="UP000504624">
    <property type="component" value="Unplaced"/>
</dbReference>
<keyword evidence="3" id="KW-1185">Reference proteome</keyword>
<dbReference type="RefSeq" id="XP_017688463.1">
    <property type="nucleotide sequence ID" value="XM_017832974.1"/>
</dbReference>
<sequence length="427" mass="47840">MAGKEPLLSALKGAVLQLREVGGPCTDTSPHLVSLCQRLESILRKGLRQPAWGFRRRDYWHWLEQLPAGTSGRPTPLSMSIQKAGGCERTRTAQGRGRYFLRLALQGKVLAVAVRELAQTPGLLEFYDPESSILGSEGLREPFLSLLLVLTEMDFSLDLQNCSFLDESWLLPVCSTYETVPCRALGMVLRYVEGRVFVTKVLPESQAEVDEVVLAGDILDEINGCSLRYAHSRQAGDILQKLKGQPLIFRLLRWRWHDGQVYEPLLPYLKVLKEKEPHFQLQHSPRHRGEGEPRQLRGGRLLYNLQYLGQTSIGTYGGKEVLEQAIPAVLEGHLAVQEVLFDVKEAEVLVQEKASSKLLCRHPYPTISCVGRCTWSSRIFAFCVASSPESPDGSTFDCLVFASSSEQECEEIVGRIAAGFKHTEWFV</sequence>
<dbReference type="PANTHER" id="PTHR46753:SF3">
    <property type="entry name" value="PDZ DOMAIN-CONTAINING PROTEIN"/>
    <property type="match status" value="1"/>
</dbReference>
<dbReference type="InterPro" id="IPR036034">
    <property type="entry name" value="PDZ_sf"/>
</dbReference>
<accession>A0A6J0IP88</accession>
<dbReference type="Gene3D" id="2.30.29.30">
    <property type="entry name" value="Pleckstrin-homology domain (PH domain)/Phosphotyrosine-binding domain (PTB)"/>
    <property type="match status" value="1"/>
</dbReference>
<evidence type="ECO:0000313" key="4">
    <source>
        <dbReference type="RefSeq" id="XP_017688463.1"/>
    </source>
</evidence>
<evidence type="ECO:0000259" key="1">
    <source>
        <dbReference type="PROSITE" id="PS50106"/>
    </source>
</evidence>
<reference evidence="4" key="1">
    <citation type="submission" date="2025-08" db="UniProtKB">
        <authorList>
            <consortium name="RefSeq"/>
        </authorList>
    </citation>
    <scope>IDENTIFICATION</scope>
</reference>
<feature type="domain" description="PDZ" evidence="1">
    <location>
        <begin position="185"/>
        <end position="241"/>
    </location>
</feature>
<evidence type="ECO:0000259" key="2">
    <source>
        <dbReference type="PROSITE" id="PS50826"/>
    </source>
</evidence>
<dbReference type="InterPro" id="IPR004012">
    <property type="entry name" value="Run_dom"/>
</dbReference>
<dbReference type="GeneID" id="108506206"/>
<dbReference type="PROSITE" id="PS50826">
    <property type="entry name" value="RUN"/>
    <property type="match status" value="1"/>
</dbReference>
<dbReference type="PROSITE" id="PS50106">
    <property type="entry name" value="PDZ"/>
    <property type="match status" value="1"/>
</dbReference>
<name>A0A6J0IP88_9PASS</name>
<dbReference type="InterPro" id="IPR037213">
    <property type="entry name" value="Run_dom_sf"/>
</dbReference>
<dbReference type="Gene3D" id="1.20.58.900">
    <property type="match status" value="1"/>
</dbReference>
<dbReference type="Pfam" id="PF02759">
    <property type="entry name" value="RUN"/>
    <property type="match status" value="1"/>
</dbReference>
<dbReference type="InterPro" id="IPR011993">
    <property type="entry name" value="PH-like_dom_sf"/>
</dbReference>
<organism evidence="3 4">
    <name type="scientific">Lepidothrix coronata</name>
    <name type="common">blue-crowned manakin</name>
    <dbReference type="NCBI Taxonomy" id="321398"/>
    <lineage>
        <taxon>Eukaryota</taxon>
        <taxon>Metazoa</taxon>
        <taxon>Chordata</taxon>
        <taxon>Craniata</taxon>
        <taxon>Vertebrata</taxon>
        <taxon>Euteleostomi</taxon>
        <taxon>Archelosauria</taxon>
        <taxon>Archosauria</taxon>
        <taxon>Dinosauria</taxon>
        <taxon>Saurischia</taxon>
        <taxon>Theropoda</taxon>
        <taxon>Coelurosauria</taxon>
        <taxon>Aves</taxon>
        <taxon>Neognathae</taxon>
        <taxon>Neoaves</taxon>
        <taxon>Telluraves</taxon>
        <taxon>Australaves</taxon>
        <taxon>Passeriformes</taxon>
        <taxon>Pipridae</taxon>
        <taxon>Lepidothrix</taxon>
    </lineage>
</organism>
<dbReference type="CDD" id="cd17682">
    <property type="entry name" value="RUN_RUFY4_like"/>
    <property type="match status" value="1"/>
</dbReference>
<dbReference type="OrthoDB" id="9044749at2759"/>
<feature type="domain" description="RUN" evidence="2">
    <location>
        <begin position="26"/>
        <end position="162"/>
    </location>
</feature>
<dbReference type="AlphaFoldDB" id="A0A6J0IP88"/>
<protein>
    <submittedName>
        <fullName evidence="4">Uncharacterized protein LOC108506206</fullName>
    </submittedName>
</protein>
<dbReference type="InterPro" id="IPR001478">
    <property type="entry name" value="PDZ"/>
</dbReference>
<gene>
    <name evidence="4" type="primary">LOC108506206</name>
</gene>
<dbReference type="PANTHER" id="PTHR46753">
    <property type="entry name" value="FYVE AND COILED-COIL DOMAIN-CONTAINING PROTEIN 1"/>
    <property type="match status" value="1"/>
</dbReference>
<dbReference type="SUPFAM" id="SSF140741">
    <property type="entry name" value="RUN domain-like"/>
    <property type="match status" value="1"/>
</dbReference>
<dbReference type="SUPFAM" id="SSF50729">
    <property type="entry name" value="PH domain-like"/>
    <property type="match status" value="1"/>
</dbReference>
<dbReference type="SUPFAM" id="SSF50156">
    <property type="entry name" value="PDZ domain-like"/>
    <property type="match status" value="1"/>
</dbReference>
<dbReference type="Gene3D" id="2.30.42.10">
    <property type="match status" value="1"/>
</dbReference>
<proteinExistence type="predicted"/>